<dbReference type="SUPFAM" id="SSF103473">
    <property type="entry name" value="MFS general substrate transporter"/>
    <property type="match status" value="1"/>
</dbReference>
<proteinExistence type="predicted"/>
<dbReference type="EMBL" id="SWAU01000648">
    <property type="protein sequence ID" value="TKA93822.1"/>
    <property type="molecule type" value="Genomic_DNA"/>
</dbReference>
<keyword evidence="1" id="KW-0812">Transmembrane</keyword>
<keyword evidence="1" id="KW-0472">Membrane</keyword>
<evidence type="ECO:0000256" key="1">
    <source>
        <dbReference type="SAM" id="Phobius"/>
    </source>
</evidence>
<feature type="non-terminal residue" evidence="2">
    <location>
        <position position="131"/>
    </location>
</feature>
<dbReference type="AlphaFoldDB" id="A0A4U0YN79"/>
<feature type="transmembrane region" description="Helical" evidence="1">
    <location>
        <begin position="12"/>
        <end position="31"/>
    </location>
</feature>
<feature type="transmembrane region" description="Helical" evidence="1">
    <location>
        <begin position="51"/>
        <end position="69"/>
    </location>
</feature>
<keyword evidence="1" id="KW-1133">Transmembrane helix</keyword>
<dbReference type="InterPro" id="IPR036259">
    <property type="entry name" value="MFS_trans_sf"/>
</dbReference>
<evidence type="ECO:0000313" key="3">
    <source>
        <dbReference type="Proteomes" id="UP000306340"/>
    </source>
</evidence>
<sequence>MPAFPARPFFGWHVVAATFVLATFGWGVGFYGPPVFLYVVVERTGWPVPMVSAAVTVHFLLGAAVVANLPRLYRSFGVPFVTVMGTTHLAIGIAGWALAAEPWQLFVAALASGSGWVTMGAAAVNALIAPW</sequence>
<feature type="transmembrane region" description="Helical" evidence="1">
    <location>
        <begin position="76"/>
        <end position="99"/>
    </location>
</feature>
<gene>
    <name evidence="2" type="ORF">FAZ78_25800</name>
</gene>
<protein>
    <submittedName>
        <fullName evidence="2">MFS transporter</fullName>
    </submittedName>
</protein>
<organism evidence="2 3">
    <name type="scientific">Cereibacter changlensis</name>
    <dbReference type="NCBI Taxonomy" id="402884"/>
    <lineage>
        <taxon>Bacteria</taxon>
        <taxon>Pseudomonadati</taxon>
        <taxon>Pseudomonadota</taxon>
        <taxon>Alphaproteobacteria</taxon>
        <taxon>Rhodobacterales</taxon>
        <taxon>Paracoccaceae</taxon>
        <taxon>Cereibacter</taxon>
    </lineage>
</organism>
<name>A0A4U0YN79_9RHOB</name>
<dbReference type="Proteomes" id="UP000306340">
    <property type="component" value="Unassembled WGS sequence"/>
</dbReference>
<evidence type="ECO:0000313" key="2">
    <source>
        <dbReference type="EMBL" id="TKA93822.1"/>
    </source>
</evidence>
<reference evidence="2 3" key="1">
    <citation type="submission" date="2019-04" db="EMBL/GenBank/DDBJ databases">
        <title>Crypto-aerobic microbial life in anoxic (sulfidic) marine sediments.</title>
        <authorList>
            <person name="Bhattacharya S."/>
            <person name="Roy C."/>
            <person name="Mondal N."/>
            <person name="Sarkar J."/>
            <person name="Mandal S."/>
            <person name="Rameez M.J."/>
            <person name="Ghosh W."/>
        </authorList>
    </citation>
    <scope>NUCLEOTIDE SEQUENCE [LARGE SCALE GENOMIC DNA]</scope>
    <source>
        <strain evidence="2 3">SBBC</strain>
    </source>
</reference>
<feature type="transmembrane region" description="Helical" evidence="1">
    <location>
        <begin position="105"/>
        <end position="128"/>
    </location>
</feature>
<accession>A0A4U0YN79</accession>
<comment type="caution">
    <text evidence="2">The sequence shown here is derived from an EMBL/GenBank/DDBJ whole genome shotgun (WGS) entry which is preliminary data.</text>
</comment>